<feature type="compositionally biased region" description="Basic and acidic residues" evidence="1">
    <location>
        <begin position="75"/>
        <end position="87"/>
    </location>
</feature>
<name>A0A9P1J6J1_9PELO</name>
<organism evidence="2 3">
    <name type="scientific">Caenorhabditis angaria</name>
    <dbReference type="NCBI Taxonomy" id="860376"/>
    <lineage>
        <taxon>Eukaryota</taxon>
        <taxon>Metazoa</taxon>
        <taxon>Ecdysozoa</taxon>
        <taxon>Nematoda</taxon>
        <taxon>Chromadorea</taxon>
        <taxon>Rhabditida</taxon>
        <taxon>Rhabditina</taxon>
        <taxon>Rhabditomorpha</taxon>
        <taxon>Rhabditoidea</taxon>
        <taxon>Rhabditidae</taxon>
        <taxon>Peloderinae</taxon>
        <taxon>Caenorhabditis</taxon>
    </lineage>
</organism>
<proteinExistence type="predicted"/>
<gene>
    <name evidence="2" type="ORF">CAMP_LOCUS18471</name>
</gene>
<feature type="region of interest" description="Disordered" evidence="1">
    <location>
        <begin position="63"/>
        <end position="87"/>
    </location>
</feature>
<dbReference type="Proteomes" id="UP001152747">
    <property type="component" value="Unassembled WGS sequence"/>
</dbReference>
<evidence type="ECO:0000313" key="3">
    <source>
        <dbReference type="Proteomes" id="UP001152747"/>
    </source>
</evidence>
<dbReference type="AlphaFoldDB" id="A0A9P1J6J1"/>
<sequence length="87" mass="10461">MAENFKRQLEAIVEDNENENEVDDLYEAQKINETNRISNLKSTEFWFFQRPVLQPLFSKLQTISEEEEEEDEYKADDNEKKNEAEKQ</sequence>
<evidence type="ECO:0000313" key="2">
    <source>
        <dbReference type="EMBL" id="CAI5455834.1"/>
    </source>
</evidence>
<reference evidence="2" key="1">
    <citation type="submission" date="2022-11" db="EMBL/GenBank/DDBJ databases">
        <authorList>
            <person name="Kikuchi T."/>
        </authorList>
    </citation>
    <scope>NUCLEOTIDE SEQUENCE</scope>
    <source>
        <strain evidence="2">PS1010</strain>
    </source>
</reference>
<accession>A0A9P1J6J1</accession>
<feature type="compositionally biased region" description="Acidic residues" evidence="1">
    <location>
        <begin position="64"/>
        <end position="74"/>
    </location>
</feature>
<dbReference type="EMBL" id="CANHGI010000006">
    <property type="protein sequence ID" value="CAI5455834.1"/>
    <property type="molecule type" value="Genomic_DNA"/>
</dbReference>
<protein>
    <submittedName>
        <fullName evidence="2">Uncharacterized protein</fullName>
    </submittedName>
</protein>
<keyword evidence="3" id="KW-1185">Reference proteome</keyword>
<comment type="caution">
    <text evidence="2">The sequence shown here is derived from an EMBL/GenBank/DDBJ whole genome shotgun (WGS) entry which is preliminary data.</text>
</comment>
<evidence type="ECO:0000256" key="1">
    <source>
        <dbReference type="SAM" id="MobiDB-lite"/>
    </source>
</evidence>